<dbReference type="AlphaFoldDB" id="A0A2M4D4D7"/>
<name>A0A2M4D4D7_ANODA</name>
<proteinExistence type="predicted"/>
<accession>A0A2M4D4D7</accession>
<dbReference type="EMBL" id="GGFL01008252">
    <property type="protein sequence ID" value="MBW72430.1"/>
    <property type="molecule type" value="Transcribed_RNA"/>
</dbReference>
<reference evidence="1" key="1">
    <citation type="submission" date="2018-01" db="EMBL/GenBank/DDBJ databases">
        <title>An insight into the sialome of Amazonian anophelines.</title>
        <authorList>
            <person name="Ribeiro J.M."/>
            <person name="Scarpassa V."/>
            <person name="Calvo E."/>
        </authorList>
    </citation>
    <scope>NUCLEOTIDE SEQUENCE</scope>
</reference>
<evidence type="ECO:0000313" key="1">
    <source>
        <dbReference type="EMBL" id="MBW72430.1"/>
    </source>
</evidence>
<sequence>MAPWGQWRKDTKWSTLGWVGWPCRLLLLCNTPQVFARSRVREAAVKVTNDRFTGSPPVSVPKRSLPLR</sequence>
<protein>
    <submittedName>
        <fullName evidence="1">Putative secreted protein</fullName>
    </submittedName>
</protein>
<organism evidence="1">
    <name type="scientific">Anopheles darlingi</name>
    <name type="common">Mosquito</name>
    <dbReference type="NCBI Taxonomy" id="43151"/>
    <lineage>
        <taxon>Eukaryota</taxon>
        <taxon>Metazoa</taxon>
        <taxon>Ecdysozoa</taxon>
        <taxon>Arthropoda</taxon>
        <taxon>Hexapoda</taxon>
        <taxon>Insecta</taxon>
        <taxon>Pterygota</taxon>
        <taxon>Neoptera</taxon>
        <taxon>Endopterygota</taxon>
        <taxon>Diptera</taxon>
        <taxon>Nematocera</taxon>
        <taxon>Culicoidea</taxon>
        <taxon>Culicidae</taxon>
        <taxon>Anophelinae</taxon>
        <taxon>Anopheles</taxon>
    </lineage>
</organism>